<comment type="caution">
    <text evidence="2">The sequence shown here is derived from an EMBL/GenBank/DDBJ whole genome shotgun (WGS) entry which is preliminary data.</text>
</comment>
<dbReference type="SUPFAM" id="SSF56037">
    <property type="entry name" value="PheT/TilS domain"/>
    <property type="match status" value="1"/>
</dbReference>
<gene>
    <name evidence="2" type="ORF">GBL_2473</name>
</gene>
<dbReference type="GO" id="GO:0004826">
    <property type="term" value="F:phenylalanine-tRNA ligase activity"/>
    <property type="evidence" value="ECO:0007669"/>
    <property type="project" value="InterPro"/>
</dbReference>
<dbReference type="GO" id="GO:0003723">
    <property type="term" value="F:RNA binding"/>
    <property type="evidence" value="ECO:0007669"/>
    <property type="project" value="InterPro"/>
</dbReference>
<dbReference type="SMART" id="SM00873">
    <property type="entry name" value="B3_4"/>
    <property type="match status" value="1"/>
</dbReference>
<dbReference type="InterPro" id="IPR020825">
    <property type="entry name" value="Phe-tRNA_synthase-like_B3/B4"/>
</dbReference>
<feature type="domain" description="B3/B4 tRNA-binding" evidence="1">
    <location>
        <begin position="69"/>
        <end position="222"/>
    </location>
</feature>
<accession>U2WU14</accession>
<dbReference type="Gene3D" id="3.50.40.10">
    <property type="entry name" value="Phenylalanyl-trna Synthetase, Chain B, domain 3"/>
    <property type="match status" value="1"/>
</dbReference>
<dbReference type="PANTHER" id="PTHR39209">
    <property type="match status" value="1"/>
</dbReference>
<protein>
    <submittedName>
        <fullName evidence="2">Solo B3/4 domain (OB-fold DNA/RNA-binding) of Phe-aaRS-beta</fullName>
    </submittedName>
</protein>
<proteinExistence type="predicted"/>
<organism evidence="2 3">
    <name type="scientific">Geobacillus kaustophilus GBlys</name>
    <dbReference type="NCBI Taxonomy" id="1337888"/>
    <lineage>
        <taxon>Bacteria</taxon>
        <taxon>Bacillati</taxon>
        <taxon>Bacillota</taxon>
        <taxon>Bacilli</taxon>
        <taxon>Bacillales</taxon>
        <taxon>Anoxybacillaceae</taxon>
        <taxon>Geobacillus</taxon>
        <taxon>Geobacillus thermoleovorans group</taxon>
    </lineage>
</organism>
<dbReference type="Proteomes" id="UP000016424">
    <property type="component" value="Unassembled WGS sequence"/>
</dbReference>
<evidence type="ECO:0000259" key="1">
    <source>
        <dbReference type="SMART" id="SM00873"/>
    </source>
</evidence>
<evidence type="ECO:0000313" key="2">
    <source>
        <dbReference type="EMBL" id="GAD14256.1"/>
    </source>
</evidence>
<dbReference type="AlphaFoldDB" id="U2WU14"/>
<reference evidence="3" key="1">
    <citation type="journal article" date="2013" name="Genome">
        <title>Draft Genome Sequence of Geobacillus kaustophilus GBlys, a Lysogenic Strain with Bacteriophage phiOH2.</title>
        <authorList>
            <person name="Doi K."/>
            <person name="Mori K."/>
            <person name="Martono H."/>
            <person name="Nagayoshi Y."/>
            <person name="Fujino Y."/>
            <person name="Tashiro K."/>
            <person name="Kuhara S."/>
            <person name="Ohshima T."/>
        </authorList>
    </citation>
    <scope>NUCLEOTIDE SEQUENCE [LARGE SCALE GENOMIC DNA]</scope>
    <source>
        <strain evidence="3">GBlys</strain>
    </source>
</reference>
<dbReference type="EMBL" id="BASG01000026">
    <property type="protein sequence ID" value="GAD14256.1"/>
    <property type="molecule type" value="Genomic_DNA"/>
</dbReference>
<dbReference type="InterPro" id="IPR005146">
    <property type="entry name" value="B3/B4_tRNA-bd"/>
</dbReference>
<dbReference type="Pfam" id="PF03483">
    <property type="entry name" value="B3_4"/>
    <property type="match status" value="1"/>
</dbReference>
<evidence type="ECO:0000313" key="3">
    <source>
        <dbReference type="Proteomes" id="UP000016424"/>
    </source>
</evidence>
<name>U2WU14_GEOKU</name>
<dbReference type="PANTHER" id="PTHR39209:SF2">
    <property type="entry name" value="CYTOPLASMIC PROTEIN"/>
    <property type="match status" value="1"/>
</dbReference>
<sequence length="241" mass="27640">MEEWMMTRFVVEDDVWAIFPHAKIGVVVAQGIDNGIKNASVYEQMLREAEKEARKFLEFEELSRNPVIVVWREAFRRFKTKKGARCSVEALLKRVKNGQHIRTINPLVDIYNSVSLRYGLPCGGEDIDTFVGDIRLALADGHEPFIPLGGEENDPPYEGEIVYKDDVGAICRCWNWREAQRTMLTEQTKHAFLCIESIDDTRHEALHQALEELAYSVRHYLGGTVKMHILDAHHSEISITD</sequence>